<dbReference type="InterPro" id="IPR005828">
    <property type="entry name" value="MFS_sugar_transport-like"/>
</dbReference>
<evidence type="ECO:0000256" key="6">
    <source>
        <dbReference type="SAM" id="Phobius"/>
    </source>
</evidence>
<feature type="transmembrane region" description="Helical" evidence="6">
    <location>
        <begin position="117"/>
        <end position="141"/>
    </location>
</feature>
<keyword evidence="9" id="KW-1185">Reference proteome</keyword>
<feature type="transmembrane region" description="Helical" evidence="6">
    <location>
        <begin position="331"/>
        <end position="350"/>
    </location>
</feature>
<keyword evidence="2" id="KW-0813">Transport</keyword>
<dbReference type="PANTHER" id="PTHR23511:SF34">
    <property type="entry name" value="SYNAPTIC VESICLE GLYCOPROTEIN 2"/>
    <property type="match status" value="1"/>
</dbReference>
<dbReference type="PANTHER" id="PTHR23511">
    <property type="entry name" value="SYNAPTIC VESICLE GLYCOPROTEIN 2"/>
    <property type="match status" value="1"/>
</dbReference>
<dbReference type="InterPro" id="IPR005829">
    <property type="entry name" value="Sugar_transporter_CS"/>
</dbReference>
<accession>A0ABZ3EF40</accession>
<protein>
    <submittedName>
        <fullName evidence="8">MFS transporter</fullName>
    </submittedName>
</protein>
<feature type="transmembrane region" description="Helical" evidence="6">
    <location>
        <begin position="59"/>
        <end position="82"/>
    </location>
</feature>
<evidence type="ECO:0000259" key="7">
    <source>
        <dbReference type="PROSITE" id="PS50850"/>
    </source>
</evidence>
<evidence type="ECO:0000256" key="4">
    <source>
        <dbReference type="ARBA" id="ARBA00022989"/>
    </source>
</evidence>
<feature type="transmembrane region" description="Helical" evidence="6">
    <location>
        <begin position="356"/>
        <end position="375"/>
    </location>
</feature>
<feature type="transmembrane region" description="Helical" evidence="6">
    <location>
        <begin position="153"/>
        <end position="177"/>
    </location>
</feature>
<feature type="transmembrane region" description="Helical" evidence="6">
    <location>
        <begin position="265"/>
        <end position="295"/>
    </location>
</feature>
<feature type="transmembrane region" description="Helical" evidence="6">
    <location>
        <begin position="396"/>
        <end position="419"/>
    </location>
</feature>
<evidence type="ECO:0000256" key="1">
    <source>
        <dbReference type="ARBA" id="ARBA00004651"/>
    </source>
</evidence>
<dbReference type="InterPro" id="IPR020846">
    <property type="entry name" value="MFS_dom"/>
</dbReference>
<dbReference type="Proteomes" id="UP001436297">
    <property type="component" value="Chromosome"/>
</dbReference>
<feature type="transmembrane region" description="Helical" evidence="6">
    <location>
        <begin position="425"/>
        <end position="442"/>
    </location>
</feature>
<dbReference type="InterPro" id="IPR036259">
    <property type="entry name" value="MFS_trans_sf"/>
</dbReference>
<gene>
    <name evidence="8" type="ORF">QQM35_02795</name>
</gene>
<feature type="domain" description="Major facilitator superfamily (MFS) profile" evidence="7">
    <location>
        <begin position="28"/>
        <end position="447"/>
    </location>
</feature>
<organism evidence="8 9">
    <name type="scientific">Staphylococcus hsinchuensis</name>
    <dbReference type="NCBI Taxonomy" id="3051183"/>
    <lineage>
        <taxon>Bacteria</taxon>
        <taxon>Bacillati</taxon>
        <taxon>Bacillota</taxon>
        <taxon>Bacilli</taxon>
        <taxon>Bacillales</taxon>
        <taxon>Staphylococcaceae</taxon>
        <taxon>Staphylococcus</taxon>
    </lineage>
</organism>
<evidence type="ECO:0000256" key="2">
    <source>
        <dbReference type="ARBA" id="ARBA00022448"/>
    </source>
</evidence>
<proteinExistence type="predicted"/>
<keyword evidence="4 6" id="KW-1133">Transmembrane helix</keyword>
<dbReference type="PROSITE" id="PS00217">
    <property type="entry name" value="SUGAR_TRANSPORT_2"/>
    <property type="match status" value="1"/>
</dbReference>
<sequence length="455" mass="49730">MKQLQVCNKRDLLEIVENIDTQKTSKMLLFIALGTVFLDAYDLTILGTSTDQIKKEFHLSPTMLSVVMTVMPFGALFGAILGGRFADKIGRKKIFSVSLLLLIITALGAAFSPNVILLILCRFVMGFAIGMDSPVVFTYIAEISNKSDKGRNVNYWQVVWYISMVASALCVIMFFLLGTGDHLWRFAVGFGAVIALVLYILRLKYLDESPIWIVNHRPLNEAAQFVEQHYHLKVNLIEDDTTTPVKKQSDQALQALLSKRYFPRLALATAIATLQGMQYYAIGLYIPLIATYIIGDGKLESLLGTAIVNIAGIVGAYFGAKFTLRFGARKLTMIGFGLVLLAMLCIGLMYKSLPMIFNTLFVAVFLFGHAGGPGTQGKTIGAMSFPTSLRGRATGVVESVSRLGSISGTFVFPVVLAAAGLSNTMLILAAVPFVGFLVTFLIKWEPVGKNVENEA</sequence>
<dbReference type="PROSITE" id="PS00216">
    <property type="entry name" value="SUGAR_TRANSPORT_1"/>
    <property type="match status" value="1"/>
</dbReference>
<dbReference type="CDD" id="cd17316">
    <property type="entry name" value="MFS_SV2_like"/>
    <property type="match status" value="1"/>
</dbReference>
<evidence type="ECO:0000313" key="8">
    <source>
        <dbReference type="EMBL" id="XAF71065.1"/>
    </source>
</evidence>
<dbReference type="RefSeq" id="WP_251521846.1">
    <property type="nucleotide sequence ID" value="NZ_CP128355.1"/>
</dbReference>
<feature type="transmembrane region" description="Helical" evidence="6">
    <location>
        <begin position="27"/>
        <end position="47"/>
    </location>
</feature>
<dbReference type="PROSITE" id="PS50850">
    <property type="entry name" value="MFS"/>
    <property type="match status" value="1"/>
</dbReference>
<evidence type="ECO:0000256" key="5">
    <source>
        <dbReference type="ARBA" id="ARBA00023136"/>
    </source>
</evidence>
<evidence type="ECO:0000313" key="9">
    <source>
        <dbReference type="Proteomes" id="UP001436297"/>
    </source>
</evidence>
<dbReference type="Pfam" id="PF00083">
    <property type="entry name" value="Sugar_tr"/>
    <property type="match status" value="1"/>
</dbReference>
<name>A0ABZ3EF40_9STAP</name>
<feature type="transmembrane region" description="Helical" evidence="6">
    <location>
        <begin position="94"/>
        <end position="111"/>
    </location>
</feature>
<dbReference type="EMBL" id="CP128355">
    <property type="protein sequence ID" value="XAF71065.1"/>
    <property type="molecule type" value="Genomic_DNA"/>
</dbReference>
<reference evidence="8 9" key="1">
    <citation type="journal article" date="2024" name="Pathogens">
        <title>Staphylococcus hsinchuensis sp. nov., Isolated from Soymilk.</title>
        <authorList>
            <person name="Wang Y.T."/>
            <person name="Lin Y.C."/>
            <person name="Hsieh Y.H."/>
            <person name="Lin Y.T."/>
            <person name="Hamada M."/>
            <person name="Chen C.C."/>
            <person name="Liou J.S."/>
            <person name="Lee A.Y."/>
            <person name="Zhang W.L."/>
            <person name="Chen Y.T."/>
            <person name="Huang C.H."/>
        </authorList>
    </citation>
    <scope>NUCLEOTIDE SEQUENCE [LARGE SCALE GENOMIC DNA]</scope>
    <source>
        <strain evidence="8 9">H164</strain>
    </source>
</reference>
<keyword evidence="3 6" id="KW-0812">Transmembrane</keyword>
<feature type="transmembrane region" description="Helical" evidence="6">
    <location>
        <begin position="301"/>
        <end position="319"/>
    </location>
</feature>
<keyword evidence="5 6" id="KW-0472">Membrane</keyword>
<dbReference type="Gene3D" id="1.20.1250.20">
    <property type="entry name" value="MFS general substrate transporter like domains"/>
    <property type="match status" value="1"/>
</dbReference>
<comment type="subcellular location">
    <subcellularLocation>
        <location evidence="1">Cell membrane</location>
        <topology evidence="1">Multi-pass membrane protein</topology>
    </subcellularLocation>
</comment>
<dbReference type="SUPFAM" id="SSF103473">
    <property type="entry name" value="MFS general substrate transporter"/>
    <property type="match status" value="1"/>
</dbReference>
<evidence type="ECO:0000256" key="3">
    <source>
        <dbReference type="ARBA" id="ARBA00022692"/>
    </source>
</evidence>
<feature type="transmembrane region" description="Helical" evidence="6">
    <location>
        <begin position="183"/>
        <end position="201"/>
    </location>
</feature>